<evidence type="ECO:0000256" key="1">
    <source>
        <dbReference type="ARBA" id="ARBA00009437"/>
    </source>
</evidence>
<organism evidence="6 7">
    <name type="scientific">Candidatus Mediterraneibacter faecavium</name>
    <dbReference type="NCBI Taxonomy" id="2838668"/>
    <lineage>
        <taxon>Bacteria</taxon>
        <taxon>Bacillati</taxon>
        <taxon>Bacillota</taxon>
        <taxon>Clostridia</taxon>
        <taxon>Lachnospirales</taxon>
        <taxon>Lachnospiraceae</taxon>
        <taxon>Mediterraneibacter</taxon>
    </lineage>
</organism>
<comment type="caution">
    <text evidence="6">The sequence shown here is derived from an EMBL/GenBank/DDBJ whole genome shotgun (WGS) entry which is preliminary data.</text>
</comment>
<dbReference type="EMBL" id="DWVY01000022">
    <property type="protein sequence ID" value="HJC74282.1"/>
    <property type="molecule type" value="Genomic_DNA"/>
</dbReference>
<protein>
    <submittedName>
        <fullName evidence="6">LysR family transcriptional regulator</fullName>
    </submittedName>
</protein>
<evidence type="ECO:0000256" key="4">
    <source>
        <dbReference type="ARBA" id="ARBA00023163"/>
    </source>
</evidence>
<dbReference type="FunFam" id="1.10.10.10:FF:000001">
    <property type="entry name" value="LysR family transcriptional regulator"/>
    <property type="match status" value="1"/>
</dbReference>
<comment type="similarity">
    <text evidence="1">Belongs to the LysR transcriptional regulatory family.</text>
</comment>
<keyword evidence="3" id="KW-0238">DNA-binding</keyword>
<dbReference type="InterPro" id="IPR000847">
    <property type="entry name" value="LysR_HTH_N"/>
</dbReference>
<dbReference type="GO" id="GO:0032993">
    <property type="term" value="C:protein-DNA complex"/>
    <property type="evidence" value="ECO:0007669"/>
    <property type="project" value="TreeGrafter"/>
</dbReference>
<dbReference type="InterPro" id="IPR005119">
    <property type="entry name" value="LysR_subst-bd"/>
</dbReference>
<dbReference type="GO" id="GO:0003677">
    <property type="term" value="F:DNA binding"/>
    <property type="evidence" value="ECO:0007669"/>
    <property type="project" value="UniProtKB-KW"/>
</dbReference>
<reference evidence="6" key="1">
    <citation type="journal article" date="2021" name="PeerJ">
        <title>Extensive microbial diversity within the chicken gut microbiome revealed by metagenomics and culture.</title>
        <authorList>
            <person name="Gilroy R."/>
            <person name="Ravi A."/>
            <person name="Getino M."/>
            <person name="Pursley I."/>
            <person name="Horton D.L."/>
            <person name="Alikhan N.F."/>
            <person name="Baker D."/>
            <person name="Gharbi K."/>
            <person name="Hall N."/>
            <person name="Watson M."/>
            <person name="Adriaenssens E.M."/>
            <person name="Foster-Nyarko E."/>
            <person name="Jarju S."/>
            <person name="Secka A."/>
            <person name="Antonio M."/>
            <person name="Oren A."/>
            <person name="Chaudhuri R.R."/>
            <person name="La Ragione R."/>
            <person name="Hildebrand F."/>
            <person name="Pallen M.J."/>
        </authorList>
    </citation>
    <scope>NUCLEOTIDE SEQUENCE</scope>
    <source>
        <strain evidence="6">CHK196-7946</strain>
    </source>
</reference>
<dbReference type="Proteomes" id="UP000823902">
    <property type="component" value="Unassembled WGS sequence"/>
</dbReference>
<evidence type="ECO:0000259" key="5">
    <source>
        <dbReference type="PROSITE" id="PS50931"/>
    </source>
</evidence>
<dbReference type="Pfam" id="PF03466">
    <property type="entry name" value="LysR_substrate"/>
    <property type="match status" value="1"/>
</dbReference>
<keyword evidence="2" id="KW-0805">Transcription regulation</keyword>
<evidence type="ECO:0000313" key="7">
    <source>
        <dbReference type="Proteomes" id="UP000823902"/>
    </source>
</evidence>
<proteinExistence type="inferred from homology"/>
<dbReference type="AlphaFoldDB" id="A0A9D2QA81"/>
<dbReference type="CDD" id="cd05466">
    <property type="entry name" value="PBP2_LTTR_substrate"/>
    <property type="match status" value="1"/>
</dbReference>
<dbReference type="GO" id="GO:0003700">
    <property type="term" value="F:DNA-binding transcription factor activity"/>
    <property type="evidence" value="ECO:0007669"/>
    <property type="project" value="InterPro"/>
</dbReference>
<dbReference type="Gene3D" id="1.10.10.10">
    <property type="entry name" value="Winged helix-like DNA-binding domain superfamily/Winged helix DNA-binding domain"/>
    <property type="match status" value="1"/>
</dbReference>
<dbReference type="PROSITE" id="PS50931">
    <property type="entry name" value="HTH_LYSR"/>
    <property type="match status" value="1"/>
</dbReference>
<dbReference type="PRINTS" id="PR00039">
    <property type="entry name" value="HTHLYSR"/>
</dbReference>
<sequence length="298" mass="33168">MNTVQLECFLTVAEYLNFSKASRALKISQPAVSHQIQTLEEELGVKLFNRTSKSVSLTHEGNLFLPDAQLILKTAVAAKDRLGSHDHFIFLELGCHNYMEMNLLPPVLQKLSGEFPLLRPNIHLVPFPSLLSLIENSQIHAALGIKDEQRMSPLSFKKLCSAPIACVCSPEHPLAKYRSLTCGQLSGNFIASSPRQIPDAVFSIQNSILGRLLPEQRLFSQNTESAFALAKAQMGYTLFPDIVPARDPDLCYIPVTDLPHVPFGVYCQHKHDQPVLNRFVALISQYMKDGYPDTSAII</sequence>
<dbReference type="Pfam" id="PF00126">
    <property type="entry name" value="HTH_1"/>
    <property type="match status" value="1"/>
</dbReference>
<reference evidence="6" key="2">
    <citation type="submission" date="2021-04" db="EMBL/GenBank/DDBJ databases">
        <authorList>
            <person name="Gilroy R."/>
        </authorList>
    </citation>
    <scope>NUCLEOTIDE SEQUENCE</scope>
    <source>
        <strain evidence="6">CHK196-7946</strain>
    </source>
</reference>
<evidence type="ECO:0000256" key="2">
    <source>
        <dbReference type="ARBA" id="ARBA00023015"/>
    </source>
</evidence>
<dbReference type="PANTHER" id="PTHR30346:SF0">
    <property type="entry name" value="HCA OPERON TRANSCRIPTIONAL ACTIVATOR HCAR"/>
    <property type="match status" value="1"/>
</dbReference>
<dbReference type="SUPFAM" id="SSF46785">
    <property type="entry name" value="Winged helix' DNA-binding domain"/>
    <property type="match status" value="1"/>
</dbReference>
<dbReference type="PANTHER" id="PTHR30346">
    <property type="entry name" value="TRANSCRIPTIONAL DUAL REGULATOR HCAR-RELATED"/>
    <property type="match status" value="1"/>
</dbReference>
<feature type="domain" description="HTH lysR-type" evidence="5">
    <location>
        <begin position="1"/>
        <end position="58"/>
    </location>
</feature>
<evidence type="ECO:0000256" key="3">
    <source>
        <dbReference type="ARBA" id="ARBA00023125"/>
    </source>
</evidence>
<name>A0A9D2QA81_9FIRM</name>
<dbReference type="InterPro" id="IPR036388">
    <property type="entry name" value="WH-like_DNA-bd_sf"/>
</dbReference>
<dbReference type="SUPFAM" id="SSF53850">
    <property type="entry name" value="Periplasmic binding protein-like II"/>
    <property type="match status" value="1"/>
</dbReference>
<keyword evidence="4" id="KW-0804">Transcription</keyword>
<dbReference type="Gene3D" id="3.40.190.10">
    <property type="entry name" value="Periplasmic binding protein-like II"/>
    <property type="match status" value="2"/>
</dbReference>
<accession>A0A9D2QA81</accession>
<evidence type="ECO:0000313" key="6">
    <source>
        <dbReference type="EMBL" id="HJC74282.1"/>
    </source>
</evidence>
<gene>
    <name evidence="6" type="ORF">H9697_04960</name>
</gene>
<dbReference type="InterPro" id="IPR036390">
    <property type="entry name" value="WH_DNA-bd_sf"/>
</dbReference>